<dbReference type="NCBIfam" id="TIGR00543">
    <property type="entry name" value="isochor_syn"/>
    <property type="match status" value="1"/>
</dbReference>
<name>A0A1Q5PYG8_9ACTO</name>
<dbReference type="GO" id="GO:0008909">
    <property type="term" value="F:isochorismate synthase activity"/>
    <property type="evidence" value="ECO:0007669"/>
    <property type="project" value="UniProtKB-EC"/>
</dbReference>
<dbReference type="Pfam" id="PF00425">
    <property type="entry name" value="Chorismate_bind"/>
    <property type="match status" value="1"/>
</dbReference>
<keyword evidence="4" id="KW-0413">Isomerase</keyword>
<evidence type="ECO:0000259" key="6">
    <source>
        <dbReference type="Pfam" id="PF00425"/>
    </source>
</evidence>
<dbReference type="InterPro" id="IPR005801">
    <property type="entry name" value="ADC_synthase"/>
</dbReference>
<reference evidence="8" key="1">
    <citation type="submission" date="2016-12" db="EMBL/GenBank/DDBJ databases">
        <authorList>
            <person name="Meng X."/>
        </authorList>
    </citation>
    <scope>NUCLEOTIDE SEQUENCE [LARGE SCALE GENOMIC DNA]</scope>
    <source>
        <strain evidence="8">DSM 20732</strain>
    </source>
</reference>
<proteinExistence type="inferred from homology"/>
<dbReference type="InterPro" id="IPR015890">
    <property type="entry name" value="Chorismate_C"/>
</dbReference>
<accession>A0A1Q5PYG8</accession>
<dbReference type="InterPro" id="IPR004561">
    <property type="entry name" value="IsoChor_synthase"/>
</dbReference>
<comment type="catalytic activity">
    <reaction evidence="1">
        <text>chorismate = isochorismate</text>
        <dbReference type="Rhea" id="RHEA:18985"/>
        <dbReference type="ChEBI" id="CHEBI:29748"/>
        <dbReference type="ChEBI" id="CHEBI:29780"/>
        <dbReference type="EC" id="5.4.4.2"/>
    </reaction>
</comment>
<dbReference type="InParanoid" id="A0A1Q5PYG8"/>
<evidence type="ECO:0000313" key="7">
    <source>
        <dbReference type="EMBL" id="OKL52661.1"/>
    </source>
</evidence>
<sequence length="429" mass="44819">MNTAPVLHAATVDITDHPALPCDLLELASPSPTTVTWLRDGDGFVGVGRVADHQANGAGRFAELSAWWRAVAAQAHNDDPVQLFGSGLLACGSVAFAPTSERRSRLVVPRVVVGRRAGRAWLTVIDSAPVDSPRPDAVLAQLRAAHTPPTTPSAPRTRPGALRRPQWQAAVGEAIELLRAGKLAKVVLARDLAIDFAAPLDVRSPLGSLTRTYPNCWTFAIDGLLGATPEMLVRLDQGLVTCRVLAGTIHRTGDDDADAARAGSLARSSKNLAEHEYAVQSVADALASHCATLNVPEHPFVLQLANVMHLATDVTGVLPAGSPTSSLQLAAALHPSAAVGGTPRVAALAQIARLEKMDREAYAAPVGWLGADGDGEWGIALRCGQLSPDGRSLRLFAGGGVLAESDPAAELAETEAKMRPMLTAVGLAH</sequence>
<keyword evidence="8" id="KW-1185">Reference proteome</keyword>
<dbReference type="RefSeq" id="WP_073822716.1">
    <property type="nucleotide sequence ID" value="NZ_MQVS01000001.1"/>
</dbReference>
<evidence type="ECO:0000256" key="3">
    <source>
        <dbReference type="ARBA" id="ARBA00012824"/>
    </source>
</evidence>
<dbReference type="SUPFAM" id="SSF56322">
    <property type="entry name" value="ADC synthase"/>
    <property type="match status" value="1"/>
</dbReference>
<dbReference type="Gene3D" id="3.60.120.10">
    <property type="entry name" value="Anthranilate synthase"/>
    <property type="match status" value="1"/>
</dbReference>
<evidence type="ECO:0000256" key="2">
    <source>
        <dbReference type="ARBA" id="ARBA00005297"/>
    </source>
</evidence>
<dbReference type="FunCoup" id="A0A1Q5PYG8">
    <property type="interactions" value="10"/>
</dbReference>
<protein>
    <recommendedName>
        <fullName evidence="3">isochorismate synthase</fullName>
        <ecNumber evidence="3">5.4.4.2</ecNumber>
    </recommendedName>
    <alternativeName>
        <fullName evidence="5">Isochorismate mutase</fullName>
    </alternativeName>
</protein>
<comment type="similarity">
    <text evidence="2">Belongs to the isochorismate synthase family.</text>
</comment>
<dbReference type="EC" id="5.4.4.2" evidence="3"/>
<dbReference type="AlphaFoldDB" id="A0A1Q5PYG8"/>
<gene>
    <name evidence="7" type="ORF">BSZ40_00680</name>
</gene>
<evidence type="ECO:0000313" key="8">
    <source>
        <dbReference type="Proteomes" id="UP000185612"/>
    </source>
</evidence>
<organism evidence="7 8">
    <name type="scientific">Buchananella hordeovulneris</name>
    <dbReference type="NCBI Taxonomy" id="52770"/>
    <lineage>
        <taxon>Bacteria</taxon>
        <taxon>Bacillati</taxon>
        <taxon>Actinomycetota</taxon>
        <taxon>Actinomycetes</taxon>
        <taxon>Actinomycetales</taxon>
        <taxon>Actinomycetaceae</taxon>
        <taxon>Buchananella</taxon>
    </lineage>
</organism>
<dbReference type="STRING" id="52770.BSZ40_00680"/>
<dbReference type="Proteomes" id="UP000185612">
    <property type="component" value="Unassembled WGS sequence"/>
</dbReference>
<dbReference type="OrthoDB" id="9806579at2"/>
<dbReference type="PANTHER" id="PTHR42839">
    <property type="entry name" value="ISOCHORISMATE SYNTHASE ENTC"/>
    <property type="match status" value="1"/>
</dbReference>
<evidence type="ECO:0000256" key="1">
    <source>
        <dbReference type="ARBA" id="ARBA00000799"/>
    </source>
</evidence>
<evidence type="ECO:0000256" key="5">
    <source>
        <dbReference type="ARBA" id="ARBA00041564"/>
    </source>
</evidence>
<feature type="domain" description="Chorismate-utilising enzyme C-terminal" evidence="6">
    <location>
        <begin position="165"/>
        <end position="417"/>
    </location>
</feature>
<dbReference type="PANTHER" id="PTHR42839:SF2">
    <property type="entry name" value="ISOCHORISMATE SYNTHASE ENTC"/>
    <property type="match status" value="1"/>
</dbReference>
<dbReference type="EMBL" id="MQVS01000001">
    <property type="protein sequence ID" value="OKL52661.1"/>
    <property type="molecule type" value="Genomic_DNA"/>
</dbReference>
<evidence type="ECO:0000256" key="4">
    <source>
        <dbReference type="ARBA" id="ARBA00023235"/>
    </source>
</evidence>
<comment type="caution">
    <text evidence="7">The sequence shown here is derived from an EMBL/GenBank/DDBJ whole genome shotgun (WGS) entry which is preliminary data.</text>
</comment>